<gene>
    <name evidence="1" type="ORF">MNBD_PLANCTO03-14</name>
</gene>
<organism evidence="1">
    <name type="scientific">hydrothermal vent metagenome</name>
    <dbReference type="NCBI Taxonomy" id="652676"/>
    <lineage>
        <taxon>unclassified sequences</taxon>
        <taxon>metagenomes</taxon>
        <taxon>ecological metagenomes</taxon>
    </lineage>
</organism>
<evidence type="ECO:0000313" key="1">
    <source>
        <dbReference type="EMBL" id="VAX41348.1"/>
    </source>
</evidence>
<dbReference type="AlphaFoldDB" id="A0A3B1DYJ7"/>
<feature type="non-terminal residue" evidence="1">
    <location>
        <position position="1"/>
    </location>
</feature>
<sequence>RWQWVQSGIRLLRSEGIRANPNDMLLHKELAWIFLHKIGGITDDANQYYKRKLAEKWTIVLGPPPPRSAADRTRQGSIDRFANWLRKVADAPDTLEQLAEISPEAIELHDMLLVLTDGKSGYDILRRYETHMAMRHSIFRAQARASMGERNIAFANLIDEPRYADAWPMLLSHLRKRLLIDDYNMEPERMIRYTKKYGPMDWRHPASHALYWSARGVEESLTRWTMETKEDYDFINTDRITIQSLQELYRSGDVYFNFFDSIAGDGSRAFQFAPNAAFVETYGNILGELISRSWADNAKRPYRTYSAGYENFLRDAIRFFYRRGQIDMAQKYYHELGSYPGQNTHNMYFQVDVQVPLDQFVLRELQQDRIRTPYVLVSEVVGALQGAYVGGLLGNDNDLFTKNFEWAKQAHAYYYDTQVRDIVAGGQDTRTGILDPDFRIVAGDMFARTIQLMSVDEASNMYQRAPAPLQQFAYDFLVAAWKPNIDEQVAAGLSDPFETLFPEPPGMLAHRDWLARVAAERRAKQVDLDMQ</sequence>
<name>A0A3B1DYJ7_9ZZZZ</name>
<protein>
    <submittedName>
        <fullName evidence="1">Uncharacterized protein</fullName>
    </submittedName>
</protein>
<reference evidence="1" key="1">
    <citation type="submission" date="2018-06" db="EMBL/GenBank/DDBJ databases">
        <authorList>
            <person name="Zhirakovskaya E."/>
        </authorList>
    </citation>
    <scope>NUCLEOTIDE SEQUENCE</scope>
</reference>
<accession>A0A3B1DYJ7</accession>
<dbReference type="EMBL" id="UOGK01000528">
    <property type="protein sequence ID" value="VAX41348.1"/>
    <property type="molecule type" value="Genomic_DNA"/>
</dbReference>
<proteinExistence type="predicted"/>